<evidence type="ECO:0000256" key="2">
    <source>
        <dbReference type="SAM" id="Phobius"/>
    </source>
</evidence>
<protein>
    <submittedName>
        <fullName evidence="3">Uncharacterized protein</fullName>
    </submittedName>
</protein>
<keyword evidence="2" id="KW-1133">Transmembrane helix</keyword>
<keyword evidence="4" id="KW-1185">Reference proteome</keyword>
<dbReference type="AlphaFoldDB" id="A0A423X448"/>
<feature type="compositionally biased region" description="Polar residues" evidence="1">
    <location>
        <begin position="1"/>
        <end position="16"/>
    </location>
</feature>
<comment type="caution">
    <text evidence="3">The sequence shown here is derived from an EMBL/GenBank/DDBJ whole genome shotgun (WGS) entry which is preliminary data.</text>
</comment>
<dbReference type="OrthoDB" id="5238582at2759"/>
<gene>
    <name evidence="3" type="ORF">VMCG_01936</name>
</gene>
<keyword evidence="2" id="KW-0812">Transmembrane</keyword>
<sequence length="168" mass="17472">MSPQCVSCNNQPNENDSLGGAASEGTVTPVVIGIIVGTVLIFILVLCALFYCVKLENERSLRVKDDDDDERPTPETTGGEASETAGRPVADNNSQDEDDHRVKPAGFGRGRRLSSSITVVAGGEPGGEVMTRAVGGKRKGMGIFGWGGKKGGGNAPAENLPVTAIEMV</sequence>
<evidence type="ECO:0000313" key="4">
    <source>
        <dbReference type="Proteomes" id="UP000283895"/>
    </source>
</evidence>
<feature type="transmembrane region" description="Helical" evidence="2">
    <location>
        <begin position="30"/>
        <end position="53"/>
    </location>
</feature>
<keyword evidence="2" id="KW-0472">Membrane</keyword>
<feature type="region of interest" description="Disordered" evidence="1">
    <location>
        <begin position="1"/>
        <end position="20"/>
    </location>
</feature>
<accession>A0A423X448</accession>
<dbReference type="Proteomes" id="UP000283895">
    <property type="component" value="Unassembled WGS sequence"/>
</dbReference>
<name>A0A423X448_9PEZI</name>
<feature type="region of interest" description="Disordered" evidence="1">
    <location>
        <begin position="64"/>
        <end position="109"/>
    </location>
</feature>
<organism evidence="3 4">
    <name type="scientific">Cytospora schulzeri</name>
    <dbReference type="NCBI Taxonomy" id="448051"/>
    <lineage>
        <taxon>Eukaryota</taxon>
        <taxon>Fungi</taxon>
        <taxon>Dikarya</taxon>
        <taxon>Ascomycota</taxon>
        <taxon>Pezizomycotina</taxon>
        <taxon>Sordariomycetes</taxon>
        <taxon>Sordariomycetidae</taxon>
        <taxon>Diaporthales</taxon>
        <taxon>Cytosporaceae</taxon>
        <taxon>Cytospora</taxon>
    </lineage>
</organism>
<evidence type="ECO:0000313" key="3">
    <source>
        <dbReference type="EMBL" id="ROW10558.1"/>
    </source>
</evidence>
<evidence type="ECO:0000256" key="1">
    <source>
        <dbReference type="SAM" id="MobiDB-lite"/>
    </source>
</evidence>
<proteinExistence type="predicted"/>
<dbReference type="EMBL" id="LKEA01000003">
    <property type="protein sequence ID" value="ROW10558.1"/>
    <property type="molecule type" value="Genomic_DNA"/>
</dbReference>
<reference evidence="3 4" key="1">
    <citation type="submission" date="2015-09" db="EMBL/GenBank/DDBJ databases">
        <title>Host preference determinants of Valsa canker pathogens revealed by comparative genomics.</title>
        <authorList>
            <person name="Yin Z."/>
            <person name="Huang L."/>
        </authorList>
    </citation>
    <scope>NUCLEOTIDE SEQUENCE [LARGE SCALE GENOMIC DNA]</scope>
    <source>
        <strain evidence="3 4">03-1</strain>
    </source>
</reference>